<dbReference type="SUPFAM" id="SSF52218">
    <property type="entry name" value="Flavoproteins"/>
    <property type="match status" value="1"/>
</dbReference>
<sequence length="270" mass="30387">MSFHPPIRPETKPKPPKQWYEELLENDEILLYFTASLGVILPGLVYVIYHKVHNVYMNYAMKKEKERVAEEAARSEVAVVSLCTDGSPAQRFLAHLESVLKAELVNAPKLWAVEKLNTKDFTAFKGFCIFVVETMKAGSAPPPCEWFLDWLEDVAADAKQKKKANFEAVKFAVVGFGPSSDGEANFNRASRTVLKRMKILGSKQIMNVALFDTEQPESEISQRYTSLSNSLLQAIDKNLPGAEESEISSESEFSDEEIDEEQTARDKKTL</sequence>
<organism evidence="4 5">
    <name type="scientific">Ancylostoma caninum</name>
    <name type="common">Dog hookworm</name>
    <dbReference type="NCBI Taxonomy" id="29170"/>
    <lineage>
        <taxon>Eukaryota</taxon>
        <taxon>Metazoa</taxon>
        <taxon>Ecdysozoa</taxon>
        <taxon>Nematoda</taxon>
        <taxon>Chromadorea</taxon>
        <taxon>Rhabditida</taxon>
        <taxon>Rhabditina</taxon>
        <taxon>Rhabditomorpha</taxon>
        <taxon>Strongyloidea</taxon>
        <taxon>Ancylostomatidae</taxon>
        <taxon>Ancylostomatinae</taxon>
        <taxon>Ancylostoma</taxon>
    </lineage>
</organism>
<dbReference type="GO" id="GO:0051539">
    <property type="term" value="F:4 iron, 4 sulfur cluster binding"/>
    <property type="evidence" value="ECO:0007669"/>
    <property type="project" value="InterPro"/>
</dbReference>
<dbReference type="Gene3D" id="3.40.50.360">
    <property type="match status" value="1"/>
</dbReference>
<name>A0A368FVP8_ANCCA</name>
<evidence type="ECO:0000313" key="5">
    <source>
        <dbReference type="Proteomes" id="UP000252519"/>
    </source>
</evidence>
<evidence type="ECO:0000259" key="3">
    <source>
        <dbReference type="PROSITE" id="PS50902"/>
    </source>
</evidence>
<comment type="caution">
    <text evidence="4">The sequence shown here is derived from an EMBL/GenBank/DDBJ whole genome shotgun (WGS) entry which is preliminary data.</text>
</comment>
<dbReference type="AlphaFoldDB" id="A0A368FVP8"/>
<feature type="region of interest" description="Disordered" evidence="1">
    <location>
        <begin position="239"/>
        <end position="270"/>
    </location>
</feature>
<dbReference type="Pfam" id="PF00258">
    <property type="entry name" value="Flavodoxin_1"/>
    <property type="match status" value="1"/>
</dbReference>
<dbReference type="PROSITE" id="PS50902">
    <property type="entry name" value="FLAVODOXIN_LIKE"/>
    <property type="match status" value="1"/>
</dbReference>
<keyword evidence="2" id="KW-0812">Transmembrane</keyword>
<evidence type="ECO:0000313" key="4">
    <source>
        <dbReference type="EMBL" id="RCN36276.1"/>
    </source>
</evidence>
<dbReference type="PANTHER" id="PTHR13930:SF0">
    <property type="entry name" value="S-ADENOSYL-L-METHIONINE-DEPENDENT TRNA 4-DEMETHYLWYOSINE SYNTHASE TYW1-RELATED"/>
    <property type="match status" value="1"/>
</dbReference>
<dbReference type="STRING" id="29170.A0A368FVP8"/>
<feature type="domain" description="Flavodoxin-like" evidence="3">
    <location>
        <begin position="78"/>
        <end position="232"/>
    </location>
</feature>
<dbReference type="GO" id="GO:0008033">
    <property type="term" value="P:tRNA processing"/>
    <property type="evidence" value="ECO:0007669"/>
    <property type="project" value="InterPro"/>
</dbReference>
<dbReference type="InterPro" id="IPR029039">
    <property type="entry name" value="Flavoprotein-like_sf"/>
</dbReference>
<feature type="compositionally biased region" description="Acidic residues" evidence="1">
    <location>
        <begin position="243"/>
        <end position="261"/>
    </location>
</feature>
<protein>
    <recommendedName>
        <fullName evidence="3">Flavodoxin-like domain-containing protein</fullName>
    </recommendedName>
</protein>
<dbReference type="OrthoDB" id="5858751at2759"/>
<dbReference type="PANTHER" id="PTHR13930">
    <property type="entry name" value="S-ADENOSYL-L-METHIONINE-DEPENDENT TRNA 4-DEMETHYLWYOSINE SYNTHASE"/>
    <property type="match status" value="1"/>
</dbReference>
<proteinExistence type="predicted"/>
<accession>A0A368FVP8</accession>
<dbReference type="Proteomes" id="UP000252519">
    <property type="component" value="Unassembled WGS sequence"/>
</dbReference>
<dbReference type="InterPro" id="IPR034556">
    <property type="entry name" value="tRNA_wybutosine-synthase"/>
</dbReference>
<dbReference type="InterPro" id="IPR008254">
    <property type="entry name" value="Flavodoxin/NO_synth"/>
</dbReference>
<dbReference type="GO" id="GO:0010181">
    <property type="term" value="F:FMN binding"/>
    <property type="evidence" value="ECO:0007669"/>
    <property type="project" value="InterPro"/>
</dbReference>
<dbReference type="EMBL" id="JOJR01000571">
    <property type="protein sequence ID" value="RCN36276.1"/>
    <property type="molecule type" value="Genomic_DNA"/>
</dbReference>
<gene>
    <name evidence="4" type="ORF">ANCCAN_17851</name>
</gene>
<keyword evidence="2" id="KW-1133">Transmembrane helix</keyword>
<keyword evidence="2" id="KW-0472">Membrane</keyword>
<keyword evidence="5" id="KW-1185">Reference proteome</keyword>
<evidence type="ECO:0000256" key="2">
    <source>
        <dbReference type="SAM" id="Phobius"/>
    </source>
</evidence>
<reference evidence="4 5" key="1">
    <citation type="submission" date="2014-10" db="EMBL/GenBank/DDBJ databases">
        <title>Draft genome of the hookworm Ancylostoma caninum.</title>
        <authorList>
            <person name="Mitreva M."/>
        </authorList>
    </citation>
    <scope>NUCLEOTIDE SEQUENCE [LARGE SCALE GENOMIC DNA]</scope>
    <source>
        <strain evidence="4 5">Baltimore</strain>
    </source>
</reference>
<feature type="transmembrane region" description="Helical" evidence="2">
    <location>
        <begin position="29"/>
        <end position="49"/>
    </location>
</feature>
<evidence type="ECO:0000256" key="1">
    <source>
        <dbReference type="SAM" id="MobiDB-lite"/>
    </source>
</evidence>